<keyword evidence="10" id="KW-1185">Reference proteome</keyword>
<feature type="binding site" evidence="6">
    <location>
        <begin position="371"/>
        <end position="378"/>
    </location>
    <ligand>
        <name>ATP</name>
        <dbReference type="ChEBI" id="CHEBI:30616"/>
    </ligand>
</feature>
<dbReference type="SUPFAM" id="SSF46785">
    <property type="entry name" value="Winged helix' DNA-binding domain"/>
    <property type="match status" value="1"/>
</dbReference>
<feature type="domain" description="FtsK" evidence="8">
    <location>
        <begin position="354"/>
        <end position="541"/>
    </location>
</feature>
<keyword evidence="3 6" id="KW-0547">Nucleotide-binding</keyword>
<dbReference type="Proteomes" id="UP001177212">
    <property type="component" value="Unassembled WGS sequence"/>
</dbReference>
<proteinExistence type="inferred from homology"/>
<evidence type="ECO:0000256" key="4">
    <source>
        <dbReference type="ARBA" id="ARBA00022840"/>
    </source>
</evidence>
<dbReference type="Pfam" id="PF09397">
    <property type="entry name" value="FtsK_gamma"/>
    <property type="match status" value="1"/>
</dbReference>
<keyword evidence="4 6" id="KW-0067">ATP-binding</keyword>
<evidence type="ECO:0000313" key="9">
    <source>
        <dbReference type="EMBL" id="MDP2564314.1"/>
    </source>
</evidence>
<dbReference type="SUPFAM" id="SSF52540">
    <property type="entry name" value="P-loop containing nucleoside triphosphate hydrolases"/>
    <property type="match status" value="1"/>
</dbReference>
<comment type="caution">
    <text evidence="9">The sequence shown here is derived from an EMBL/GenBank/DDBJ whole genome shotgun (WGS) entry which is preliminary data.</text>
</comment>
<evidence type="ECO:0000256" key="7">
    <source>
        <dbReference type="SAM" id="Phobius"/>
    </source>
</evidence>
<dbReference type="InterPro" id="IPR018541">
    <property type="entry name" value="Ftsk_gamma"/>
</dbReference>
<gene>
    <name evidence="9" type="ORF">Q8W34_06690</name>
</gene>
<dbReference type="InterPro" id="IPR002543">
    <property type="entry name" value="FtsK_dom"/>
</dbReference>
<evidence type="ECO:0000256" key="3">
    <source>
        <dbReference type="ARBA" id="ARBA00022741"/>
    </source>
</evidence>
<keyword evidence="7" id="KW-1133">Transmembrane helix</keyword>
<keyword evidence="5" id="KW-0238">DNA-binding</keyword>
<feature type="transmembrane region" description="Helical" evidence="7">
    <location>
        <begin position="47"/>
        <end position="68"/>
    </location>
</feature>
<evidence type="ECO:0000256" key="6">
    <source>
        <dbReference type="PROSITE-ProRule" id="PRU00289"/>
    </source>
</evidence>
<reference evidence="9" key="1">
    <citation type="submission" date="2023-07" db="EMBL/GenBank/DDBJ databases">
        <title>Genome content predicts the carbon catabolic preferences of heterotrophic bacteria.</title>
        <authorList>
            <person name="Gralka M."/>
        </authorList>
    </citation>
    <scope>NUCLEOTIDE SEQUENCE</scope>
    <source>
        <strain evidence="9">4G09</strain>
    </source>
</reference>
<evidence type="ECO:0000256" key="1">
    <source>
        <dbReference type="ARBA" id="ARBA00006474"/>
    </source>
</evidence>
<dbReference type="EMBL" id="JAUYVT010000004">
    <property type="protein sequence ID" value="MDP2564314.1"/>
    <property type="molecule type" value="Genomic_DNA"/>
</dbReference>
<sequence>MSMLRQCFWYFVITLTLFLGLSLYGFYNDLSYTGVVGGYIASHLHDLFGYFSVSFFLILFCLVCLGFVPATVVVKPREYVLVSSMFFMFFSSLNIVFSKAILSVMPSAPIGVVSGYLIHLLDYCFGNIGSYLFSLFVLSVSVLSISNVIGCKYSWVRRGFSLIYNSFVMVVKLAERLVGLFLKKKPIKKIKNKEEVLVEFAPKPVSPSFKVGGVDSPLSSTALIDLLDSNENSIMSYSAEEVERIKANVTEALQDFGVVGQATDVFKGPFVTIVHIELAKGGRLSSVTNLVNDLCRALGVPSLRIVGSVGGLGKIGIELPNMKRDGIFLKPLFSNSSYVHSKGLPIALGVDTSGNPFVFDLEKMPHMLVAGSTGSGKSVCLDVFIMSLIGKYDASELRLVLIDPKMTEFAAYAALPHLLVDVISDMKRANTAFDWLISEMDVRYKVLLDAGVRNINDYNQIDGLEKIPRIVVVVDEFADLILVVGKSIESSVQRIAQKARACGIHLVIATQRPSADVITGLIKSNIPGRVSLKVSSAINSRTILEQSGAEQLTSVGDMLVSLNSSVLTRVHCAYVSPKEIERVVSMLSTYDSPDKVDLDAAPDKESAVGVAEADLDLYKEVVEYLEHGKTYSISGIQRRFRIGYNRSARLFEQLEADGLIKAGASGKKQAFISNE</sequence>
<organism evidence="9 10">
    <name type="scientific">Pseudoalteromonas marina</name>
    <dbReference type="NCBI Taxonomy" id="267375"/>
    <lineage>
        <taxon>Bacteria</taxon>
        <taxon>Pseudomonadati</taxon>
        <taxon>Pseudomonadota</taxon>
        <taxon>Gammaproteobacteria</taxon>
        <taxon>Alteromonadales</taxon>
        <taxon>Pseudoalteromonadaceae</taxon>
        <taxon>Pseudoalteromonas</taxon>
    </lineage>
</organism>
<dbReference type="Gene3D" id="3.30.980.40">
    <property type="match status" value="1"/>
</dbReference>
<dbReference type="RefSeq" id="WP_305471595.1">
    <property type="nucleotide sequence ID" value="NZ_JAUYVT010000004.1"/>
</dbReference>
<feature type="transmembrane region" description="Helical" evidence="7">
    <location>
        <begin position="80"/>
        <end position="102"/>
    </location>
</feature>
<evidence type="ECO:0000256" key="2">
    <source>
        <dbReference type="ARBA" id="ARBA00020887"/>
    </source>
</evidence>
<dbReference type="PANTHER" id="PTHR22683:SF41">
    <property type="entry name" value="DNA TRANSLOCASE FTSK"/>
    <property type="match status" value="1"/>
</dbReference>
<evidence type="ECO:0000256" key="5">
    <source>
        <dbReference type="ARBA" id="ARBA00023125"/>
    </source>
</evidence>
<keyword evidence="7" id="KW-0472">Membrane</keyword>
<dbReference type="SMART" id="SM00843">
    <property type="entry name" value="Ftsk_gamma"/>
    <property type="match status" value="1"/>
</dbReference>
<feature type="transmembrane region" description="Helical" evidence="7">
    <location>
        <begin position="7"/>
        <end position="27"/>
    </location>
</feature>
<feature type="transmembrane region" description="Helical" evidence="7">
    <location>
        <begin position="132"/>
        <end position="156"/>
    </location>
</feature>
<accession>A0ABT9FCB3</accession>
<evidence type="ECO:0000259" key="8">
    <source>
        <dbReference type="PROSITE" id="PS50901"/>
    </source>
</evidence>
<dbReference type="InterPro" id="IPR036388">
    <property type="entry name" value="WH-like_DNA-bd_sf"/>
</dbReference>
<feature type="transmembrane region" description="Helical" evidence="7">
    <location>
        <begin position="162"/>
        <end position="182"/>
    </location>
</feature>
<dbReference type="Gene3D" id="1.10.10.10">
    <property type="entry name" value="Winged helix-like DNA-binding domain superfamily/Winged helix DNA-binding domain"/>
    <property type="match status" value="1"/>
</dbReference>
<dbReference type="InterPro" id="IPR041027">
    <property type="entry name" value="FtsK_alpha"/>
</dbReference>
<comment type="similarity">
    <text evidence="1">Belongs to the FtsK/SpoIIIE/SftA family.</text>
</comment>
<dbReference type="CDD" id="cd01127">
    <property type="entry name" value="TrwB_TraG_TraD_VirD4"/>
    <property type="match status" value="1"/>
</dbReference>
<dbReference type="InterPro" id="IPR036390">
    <property type="entry name" value="WH_DNA-bd_sf"/>
</dbReference>
<name>A0ABT9FCB3_9GAMM</name>
<dbReference type="PANTHER" id="PTHR22683">
    <property type="entry name" value="SPORULATION PROTEIN RELATED"/>
    <property type="match status" value="1"/>
</dbReference>
<dbReference type="InterPro" id="IPR050206">
    <property type="entry name" value="FtsK/SpoIIIE/SftA"/>
</dbReference>
<protein>
    <recommendedName>
        <fullName evidence="2">DNA translocase FtsK</fullName>
    </recommendedName>
</protein>
<dbReference type="InterPro" id="IPR027417">
    <property type="entry name" value="P-loop_NTPase"/>
</dbReference>
<dbReference type="Gene3D" id="3.40.50.300">
    <property type="entry name" value="P-loop containing nucleotide triphosphate hydrolases"/>
    <property type="match status" value="1"/>
</dbReference>
<evidence type="ECO:0000313" key="10">
    <source>
        <dbReference type="Proteomes" id="UP001177212"/>
    </source>
</evidence>
<dbReference type="Pfam" id="PF01580">
    <property type="entry name" value="FtsK_SpoIIIE"/>
    <property type="match status" value="1"/>
</dbReference>
<keyword evidence="7" id="KW-0812">Transmembrane</keyword>
<dbReference type="PROSITE" id="PS50901">
    <property type="entry name" value="FTSK"/>
    <property type="match status" value="1"/>
</dbReference>
<dbReference type="Pfam" id="PF17854">
    <property type="entry name" value="FtsK_alpha"/>
    <property type="match status" value="1"/>
</dbReference>